<dbReference type="PANTHER" id="PTHR14969:SF13">
    <property type="entry name" value="AT30094P"/>
    <property type="match status" value="1"/>
</dbReference>
<dbReference type="PANTHER" id="PTHR14969">
    <property type="entry name" value="SPHINGOSINE-1-PHOSPHATE PHOSPHOHYDROLASE"/>
    <property type="match status" value="1"/>
</dbReference>
<accession>A0A6I6JQ71</accession>
<keyword evidence="1" id="KW-1133">Transmembrane helix</keyword>
<dbReference type="Pfam" id="PF01569">
    <property type="entry name" value="PAP2"/>
    <property type="match status" value="1"/>
</dbReference>
<name>A0A6I6JQ71_9BACT</name>
<keyword evidence="1" id="KW-0812">Transmembrane</keyword>
<dbReference type="EMBL" id="CP046401">
    <property type="protein sequence ID" value="QGY42372.1"/>
    <property type="molecule type" value="Genomic_DNA"/>
</dbReference>
<sequence>MGYFRDQNYSLFLRRKPTWMKKNSILLFLGIVMLIVLSLEKSQGENISKTVNQLKGLQEVPSFSPGFGEVFLPETKSKSFFSSEFELKKEIYLKPFHNDSIHELNFRYADKKRGFSPYIAPALLIGTGTALHFMPETKRQFRDFAQEHFAWHGNFDDYAYYTPVVVMYSLHAFGIKGKNNFGNMTAIAFKSFALNAVLTTGVKRWVREERPGGDLYSFPSGHTSKAFTLAHIMHKEYGEKSIWFSIGAYSCATTVGLMRIAKNAHWISDVLAGAGTGILSTELIYLTHQYKWDKKHIKNLDIFPFQIGNQKGLTLVYTF</sequence>
<protein>
    <submittedName>
        <fullName evidence="3">Phosphatase PAP2 family protein</fullName>
    </submittedName>
</protein>
<feature type="domain" description="Phosphatidic acid phosphatase type 2/haloperoxidase" evidence="2">
    <location>
        <begin position="164"/>
        <end position="285"/>
    </location>
</feature>
<dbReference type="KEGG" id="mcos:GM418_01480"/>
<reference evidence="3 4" key="1">
    <citation type="submission" date="2019-11" db="EMBL/GenBank/DDBJ databases">
        <authorList>
            <person name="Zheng R.K."/>
            <person name="Sun C.M."/>
        </authorList>
    </citation>
    <scope>NUCLEOTIDE SEQUENCE [LARGE SCALE GENOMIC DNA]</scope>
    <source>
        <strain evidence="3 4">WC007</strain>
    </source>
</reference>
<keyword evidence="4" id="KW-1185">Reference proteome</keyword>
<dbReference type="SUPFAM" id="SSF48317">
    <property type="entry name" value="Acid phosphatase/Vanadium-dependent haloperoxidase"/>
    <property type="match status" value="1"/>
</dbReference>
<feature type="transmembrane region" description="Helical" evidence="1">
    <location>
        <begin position="158"/>
        <end position="175"/>
    </location>
</feature>
<dbReference type="AlphaFoldDB" id="A0A6I6JQ71"/>
<evidence type="ECO:0000313" key="3">
    <source>
        <dbReference type="EMBL" id="QGY42372.1"/>
    </source>
</evidence>
<feature type="transmembrane region" description="Helical" evidence="1">
    <location>
        <begin position="242"/>
        <end position="260"/>
    </location>
</feature>
<dbReference type="CDD" id="cd03394">
    <property type="entry name" value="PAP2_like_5"/>
    <property type="match status" value="1"/>
</dbReference>
<dbReference type="Proteomes" id="UP000428260">
    <property type="component" value="Chromosome"/>
</dbReference>
<dbReference type="Gene3D" id="1.20.144.10">
    <property type="entry name" value="Phosphatidic acid phosphatase type 2/haloperoxidase"/>
    <property type="match status" value="1"/>
</dbReference>
<feature type="transmembrane region" description="Helical" evidence="1">
    <location>
        <begin position="115"/>
        <end position="134"/>
    </location>
</feature>
<evidence type="ECO:0000259" key="2">
    <source>
        <dbReference type="SMART" id="SM00014"/>
    </source>
</evidence>
<feature type="transmembrane region" description="Helical" evidence="1">
    <location>
        <begin position="266"/>
        <end position="286"/>
    </location>
</feature>
<organism evidence="3 4">
    <name type="scientific">Maribellus comscasis</name>
    <dbReference type="NCBI Taxonomy" id="2681766"/>
    <lineage>
        <taxon>Bacteria</taxon>
        <taxon>Pseudomonadati</taxon>
        <taxon>Bacteroidota</taxon>
        <taxon>Bacteroidia</taxon>
        <taxon>Marinilabiliales</taxon>
        <taxon>Prolixibacteraceae</taxon>
        <taxon>Maribellus</taxon>
    </lineage>
</organism>
<dbReference type="InterPro" id="IPR036938">
    <property type="entry name" value="PAP2/HPO_sf"/>
</dbReference>
<dbReference type="SMART" id="SM00014">
    <property type="entry name" value="acidPPc"/>
    <property type="match status" value="1"/>
</dbReference>
<evidence type="ECO:0000256" key="1">
    <source>
        <dbReference type="SAM" id="Phobius"/>
    </source>
</evidence>
<keyword evidence="1" id="KW-0472">Membrane</keyword>
<dbReference type="InterPro" id="IPR000326">
    <property type="entry name" value="PAP2/HPO"/>
</dbReference>
<feature type="transmembrane region" description="Helical" evidence="1">
    <location>
        <begin position="20"/>
        <end position="39"/>
    </location>
</feature>
<evidence type="ECO:0000313" key="4">
    <source>
        <dbReference type="Proteomes" id="UP000428260"/>
    </source>
</evidence>
<proteinExistence type="predicted"/>
<gene>
    <name evidence="3" type="ORF">GM418_01480</name>
</gene>